<dbReference type="EMBL" id="PQVF01000004">
    <property type="protein sequence ID" value="POY37546.1"/>
    <property type="molecule type" value="Genomic_DNA"/>
</dbReference>
<dbReference type="Proteomes" id="UP000236893">
    <property type="component" value="Unassembled WGS sequence"/>
</dbReference>
<accession>A0A2S5A4T1</accession>
<proteinExistence type="predicted"/>
<reference evidence="1 2" key="1">
    <citation type="submission" date="2018-01" db="EMBL/GenBank/DDBJ databases">
        <authorList>
            <person name="Gaut B.S."/>
            <person name="Morton B.R."/>
            <person name="Clegg M.T."/>
            <person name="Duvall M.R."/>
        </authorList>
    </citation>
    <scope>NUCLEOTIDE SEQUENCE [LARGE SCALE GENOMIC DNA]</scope>
    <source>
        <strain evidence="1 2">HR-AV</strain>
    </source>
</reference>
<organism evidence="1 2">
    <name type="scientific">Solitalea longa</name>
    <dbReference type="NCBI Taxonomy" id="2079460"/>
    <lineage>
        <taxon>Bacteria</taxon>
        <taxon>Pseudomonadati</taxon>
        <taxon>Bacteroidota</taxon>
        <taxon>Sphingobacteriia</taxon>
        <taxon>Sphingobacteriales</taxon>
        <taxon>Sphingobacteriaceae</taxon>
        <taxon>Solitalea</taxon>
    </lineage>
</organism>
<name>A0A2S5A4T1_9SPHI</name>
<protein>
    <submittedName>
        <fullName evidence="1">Uncharacterized protein</fullName>
    </submittedName>
</protein>
<dbReference type="RefSeq" id="WP_103788453.1">
    <property type="nucleotide sequence ID" value="NZ_PQVF01000004.1"/>
</dbReference>
<dbReference type="PROSITE" id="PS51257">
    <property type="entry name" value="PROKAR_LIPOPROTEIN"/>
    <property type="match status" value="1"/>
</dbReference>
<evidence type="ECO:0000313" key="1">
    <source>
        <dbReference type="EMBL" id="POY37546.1"/>
    </source>
</evidence>
<dbReference type="AlphaFoldDB" id="A0A2S5A4T1"/>
<comment type="caution">
    <text evidence="1">The sequence shown here is derived from an EMBL/GenBank/DDBJ whole genome shotgun (WGS) entry which is preliminary data.</text>
</comment>
<evidence type="ECO:0000313" key="2">
    <source>
        <dbReference type="Proteomes" id="UP000236893"/>
    </source>
</evidence>
<sequence>MAKLKKLLKLCGLGALIILACFGVGITGAAPVLPKNRENSIIEIKVELDEEKEQKTDLLFTEHIN</sequence>
<keyword evidence="2" id="KW-1185">Reference proteome</keyword>
<gene>
    <name evidence="1" type="ORF">C3K47_07215</name>
</gene>